<evidence type="ECO:0000256" key="4">
    <source>
        <dbReference type="ARBA" id="ARBA00004406"/>
    </source>
</evidence>
<keyword evidence="7 14" id="KW-0479">Metal-binding</keyword>
<dbReference type="InterPro" id="IPR036396">
    <property type="entry name" value="Cyt_P450_sf"/>
</dbReference>
<evidence type="ECO:0000256" key="3">
    <source>
        <dbReference type="ARBA" id="ARBA00004174"/>
    </source>
</evidence>
<dbReference type="InterPro" id="IPR001128">
    <property type="entry name" value="Cyt_P450"/>
</dbReference>
<keyword evidence="12 14" id="KW-0503">Monooxygenase</keyword>
<reference evidence="15 16" key="1">
    <citation type="submission" date="2023-09" db="EMBL/GenBank/DDBJ databases">
        <title>Nesidiocoris tenuis whole genome shotgun sequence.</title>
        <authorList>
            <person name="Shibata T."/>
            <person name="Shimoda M."/>
            <person name="Kobayashi T."/>
            <person name="Uehara T."/>
        </authorList>
    </citation>
    <scope>NUCLEOTIDE SEQUENCE [LARGE SCALE GENOMIC DNA]</scope>
    <source>
        <strain evidence="15 16">Japan</strain>
    </source>
</reference>
<dbReference type="SUPFAM" id="SSF48264">
    <property type="entry name" value="Cytochrome P450"/>
    <property type="match status" value="1"/>
</dbReference>
<evidence type="ECO:0000256" key="8">
    <source>
        <dbReference type="ARBA" id="ARBA00022824"/>
    </source>
</evidence>
<keyword evidence="13" id="KW-0472">Membrane</keyword>
<comment type="subcellular location">
    <subcellularLocation>
        <location evidence="4">Endoplasmic reticulum membrane</location>
        <topology evidence="4">Peripheral membrane protein</topology>
    </subcellularLocation>
    <subcellularLocation>
        <location evidence="3">Microsome membrane</location>
        <topology evidence="3">Peripheral membrane protein</topology>
    </subcellularLocation>
</comment>
<dbReference type="InterPro" id="IPR002403">
    <property type="entry name" value="Cyt_P450_E_grp-IV"/>
</dbReference>
<evidence type="ECO:0000313" key="15">
    <source>
        <dbReference type="EMBL" id="BES99062.1"/>
    </source>
</evidence>
<evidence type="ECO:0000256" key="9">
    <source>
        <dbReference type="ARBA" id="ARBA00022848"/>
    </source>
</evidence>
<evidence type="ECO:0000256" key="1">
    <source>
        <dbReference type="ARBA" id="ARBA00001971"/>
    </source>
</evidence>
<gene>
    <name evidence="15" type="ORF">NTJ_11878</name>
</gene>
<proteinExistence type="inferred from homology"/>
<dbReference type="PANTHER" id="PTHR24292">
    <property type="entry name" value="CYTOCHROME P450"/>
    <property type="match status" value="1"/>
</dbReference>
<evidence type="ECO:0000256" key="5">
    <source>
        <dbReference type="ARBA" id="ARBA00010617"/>
    </source>
</evidence>
<evidence type="ECO:0000313" key="16">
    <source>
        <dbReference type="Proteomes" id="UP001307889"/>
    </source>
</evidence>
<keyword evidence="11 14" id="KW-0408">Iron</keyword>
<name>A0ABN7B614_9HEMI</name>
<comment type="similarity">
    <text evidence="5 14">Belongs to the cytochrome P450 family.</text>
</comment>
<dbReference type="PANTHER" id="PTHR24292:SF54">
    <property type="entry name" value="CYP9F3-RELATED"/>
    <property type="match status" value="1"/>
</dbReference>
<comment type="cofactor">
    <cofactor evidence="1">
        <name>heme</name>
        <dbReference type="ChEBI" id="CHEBI:30413"/>
    </cofactor>
</comment>
<evidence type="ECO:0000256" key="14">
    <source>
        <dbReference type="RuleBase" id="RU000461"/>
    </source>
</evidence>
<dbReference type="InterPro" id="IPR050476">
    <property type="entry name" value="Insect_CytP450_Detox"/>
</dbReference>
<dbReference type="Pfam" id="PF00067">
    <property type="entry name" value="p450"/>
    <property type="match status" value="1"/>
</dbReference>
<keyword evidence="6 14" id="KW-0349">Heme</keyword>
<evidence type="ECO:0000256" key="2">
    <source>
        <dbReference type="ARBA" id="ARBA00003690"/>
    </source>
</evidence>
<dbReference type="EMBL" id="AP028918">
    <property type="protein sequence ID" value="BES99062.1"/>
    <property type="molecule type" value="Genomic_DNA"/>
</dbReference>
<comment type="function">
    <text evidence="2">May be involved in the metabolism of insect hormones and in the breakdown of synthetic insecticides.</text>
</comment>
<protein>
    <submittedName>
        <fullName evidence="15">Cytochrome P450</fullName>
    </submittedName>
</protein>
<accession>A0ABN7B614</accession>
<evidence type="ECO:0000256" key="10">
    <source>
        <dbReference type="ARBA" id="ARBA00023002"/>
    </source>
</evidence>
<evidence type="ECO:0000256" key="12">
    <source>
        <dbReference type="ARBA" id="ARBA00023033"/>
    </source>
</evidence>
<keyword evidence="16" id="KW-1185">Reference proteome</keyword>
<keyword evidence="8" id="KW-0256">Endoplasmic reticulum</keyword>
<evidence type="ECO:0000256" key="7">
    <source>
        <dbReference type="ARBA" id="ARBA00022723"/>
    </source>
</evidence>
<dbReference type="PRINTS" id="PR00465">
    <property type="entry name" value="EP450IV"/>
</dbReference>
<keyword evidence="10 14" id="KW-0560">Oxidoreductase</keyword>
<organism evidence="15 16">
    <name type="scientific">Nesidiocoris tenuis</name>
    <dbReference type="NCBI Taxonomy" id="355587"/>
    <lineage>
        <taxon>Eukaryota</taxon>
        <taxon>Metazoa</taxon>
        <taxon>Ecdysozoa</taxon>
        <taxon>Arthropoda</taxon>
        <taxon>Hexapoda</taxon>
        <taxon>Insecta</taxon>
        <taxon>Pterygota</taxon>
        <taxon>Neoptera</taxon>
        <taxon>Paraneoptera</taxon>
        <taxon>Hemiptera</taxon>
        <taxon>Heteroptera</taxon>
        <taxon>Panheteroptera</taxon>
        <taxon>Cimicomorpha</taxon>
        <taxon>Miridae</taxon>
        <taxon>Dicyphina</taxon>
        <taxon>Nesidiocoris</taxon>
    </lineage>
</organism>
<dbReference type="PRINTS" id="PR00385">
    <property type="entry name" value="P450"/>
</dbReference>
<dbReference type="InterPro" id="IPR017972">
    <property type="entry name" value="Cyt_P450_CS"/>
</dbReference>
<dbReference type="PROSITE" id="PS00086">
    <property type="entry name" value="CYTOCHROME_P450"/>
    <property type="match status" value="1"/>
</dbReference>
<dbReference type="Gene3D" id="1.10.630.10">
    <property type="entry name" value="Cytochrome P450"/>
    <property type="match status" value="1"/>
</dbReference>
<sequence>MLPILIATSVILGAVLAYLLWVRDWDHWAKKGVPSPKPSFPYGNVKPIFDGKKTFGDFFDDIIKEWPEEPVIGFYSFFKPMLLLNDPDIINSVVVTNFPKFVDGAFELSSADSLFLNTSFWLKGHKAWKEAKSRFTPSFTSSKQKSMVPTMIDSVQRHFNYALSQKGTDPAEVFQAIKLMLNDSILRIAFSIEVDLIKEAKDADSQYKQLLDGDLFVDRQDIHLLFCTSHLASWYFKIRKLRLMSEERHNFYVEFINSCVEARKKSLEQRNDILQSIIAVEKEAVSEGKRAFTREEWASNMLTVMVDSTETAALVLKFILFAVAQNTKEQEKLRSELLKAGSSITDFDYDKIATIRRLDMVINESLRLYSPVLALGKICVETTKIGDVVVEKGTKVFIPISSLHMNPKYHEDPTKFNPERFEDMKSIRSCTFMPFGEGPRACLGQRYALLVLKVLLVQILLTYEVSLEDGYEGPLEFNKMSPFIAALKEEPKWKFTMLK</sequence>
<evidence type="ECO:0000256" key="11">
    <source>
        <dbReference type="ARBA" id="ARBA00023004"/>
    </source>
</evidence>
<evidence type="ECO:0000256" key="6">
    <source>
        <dbReference type="ARBA" id="ARBA00022617"/>
    </source>
</evidence>
<evidence type="ECO:0000256" key="13">
    <source>
        <dbReference type="ARBA" id="ARBA00023136"/>
    </source>
</evidence>
<dbReference type="Proteomes" id="UP001307889">
    <property type="component" value="Chromosome 10"/>
</dbReference>
<keyword evidence="9" id="KW-0492">Microsome</keyword>